<sequence length="135" mass="14714">MSSSRVVDAYGKPTAAITPARRRRTTRILAQDLARARQSKLGLELVEERPGGLRYKCGNGYFTLFQSAGGVSGAHTRMGWEVSDIKATVRELRQRGVTFEEYGLSGLKTVNSIARIEGDYPSKAGGRKGGVVPRQ</sequence>
<keyword evidence="2" id="KW-1185">Reference proteome</keyword>
<organism evidence="1 2">
    <name type="scientific">Ralstonia pickettii</name>
    <name type="common">Burkholderia pickettii</name>
    <dbReference type="NCBI Taxonomy" id="329"/>
    <lineage>
        <taxon>Bacteria</taxon>
        <taxon>Pseudomonadati</taxon>
        <taxon>Pseudomonadota</taxon>
        <taxon>Betaproteobacteria</taxon>
        <taxon>Burkholderiales</taxon>
        <taxon>Burkholderiaceae</taxon>
        <taxon>Ralstonia</taxon>
    </lineage>
</organism>
<dbReference type="Gene3D" id="3.10.180.10">
    <property type="entry name" value="2,3-Dihydroxybiphenyl 1,2-Dioxygenase, domain 1"/>
    <property type="match status" value="1"/>
</dbReference>
<dbReference type="SUPFAM" id="SSF54593">
    <property type="entry name" value="Glyoxalase/Bleomycin resistance protein/Dihydroxybiphenyl dioxygenase"/>
    <property type="match status" value="1"/>
</dbReference>
<evidence type="ECO:0000313" key="1">
    <source>
        <dbReference type="EMBL" id="CAJ0728800.1"/>
    </source>
</evidence>
<dbReference type="InterPro" id="IPR029068">
    <property type="entry name" value="Glyas_Bleomycin-R_OHBP_Dase"/>
</dbReference>
<evidence type="ECO:0000313" key="2">
    <source>
        <dbReference type="Proteomes" id="UP001189303"/>
    </source>
</evidence>
<accession>A0ABN9I6U4</accession>
<dbReference type="EMBL" id="CATWFT010000014">
    <property type="protein sequence ID" value="CAJ0728800.1"/>
    <property type="molecule type" value="Genomic_DNA"/>
</dbReference>
<dbReference type="Proteomes" id="UP001189303">
    <property type="component" value="Unassembled WGS sequence"/>
</dbReference>
<proteinExistence type="predicted"/>
<gene>
    <name evidence="1" type="ORF">R38712_03827</name>
</gene>
<reference evidence="1 2" key="1">
    <citation type="submission" date="2023-07" db="EMBL/GenBank/DDBJ databases">
        <authorList>
            <person name="Peeters C."/>
        </authorList>
    </citation>
    <scope>NUCLEOTIDE SEQUENCE [LARGE SCALE GENOMIC DNA]</scope>
    <source>
        <strain evidence="1 2">R-38712</strain>
    </source>
</reference>
<protein>
    <submittedName>
        <fullName evidence="1">Uncharacterized protein</fullName>
    </submittedName>
</protein>
<name>A0ABN9I6U4_RALPI</name>
<comment type="caution">
    <text evidence="1">The sequence shown here is derived from an EMBL/GenBank/DDBJ whole genome shotgun (WGS) entry which is preliminary data.</text>
</comment>